<feature type="region of interest" description="Disordered" evidence="1">
    <location>
        <begin position="488"/>
        <end position="524"/>
    </location>
</feature>
<dbReference type="Pfam" id="PF21788">
    <property type="entry name" value="TNP-like_GBD"/>
    <property type="match status" value="1"/>
</dbReference>
<feature type="domain" description="Transposable element P transposase-like GTP-binding insertion" evidence="2">
    <location>
        <begin position="234"/>
        <end position="343"/>
    </location>
</feature>
<protein>
    <recommendedName>
        <fullName evidence="2">Transposable element P transposase-like GTP-binding insertion domain-containing protein</fullName>
    </recommendedName>
</protein>
<accession>A0AAV8XT86</accession>
<proteinExistence type="predicted"/>
<evidence type="ECO:0000256" key="1">
    <source>
        <dbReference type="SAM" id="MobiDB-lite"/>
    </source>
</evidence>
<feature type="compositionally biased region" description="Basic residues" evidence="1">
    <location>
        <begin position="1"/>
        <end position="14"/>
    </location>
</feature>
<keyword evidence="4" id="KW-1185">Reference proteome</keyword>
<name>A0AAV8XT86_9CUCU</name>
<evidence type="ECO:0000259" key="2">
    <source>
        <dbReference type="Pfam" id="PF21788"/>
    </source>
</evidence>
<feature type="compositionally biased region" description="Polar residues" evidence="1">
    <location>
        <begin position="508"/>
        <end position="523"/>
    </location>
</feature>
<dbReference type="InterPro" id="IPR048366">
    <property type="entry name" value="TNP-like_GBD"/>
</dbReference>
<organism evidence="3 4">
    <name type="scientific">Aromia moschata</name>
    <dbReference type="NCBI Taxonomy" id="1265417"/>
    <lineage>
        <taxon>Eukaryota</taxon>
        <taxon>Metazoa</taxon>
        <taxon>Ecdysozoa</taxon>
        <taxon>Arthropoda</taxon>
        <taxon>Hexapoda</taxon>
        <taxon>Insecta</taxon>
        <taxon>Pterygota</taxon>
        <taxon>Neoptera</taxon>
        <taxon>Endopterygota</taxon>
        <taxon>Coleoptera</taxon>
        <taxon>Polyphaga</taxon>
        <taxon>Cucujiformia</taxon>
        <taxon>Chrysomeloidea</taxon>
        <taxon>Cerambycidae</taxon>
        <taxon>Cerambycinae</taxon>
        <taxon>Callichromatini</taxon>
        <taxon>Aromia</taxon>
    </lineage>
</organism>
<sequence>MPKGKFSRRNRNRRAPSGARPSDIDNMIQGMNQESAHPSLIKFMTYAMESKLYGIDCHDEFVKFCLSSYFLLKDHYTTFSFMFDLPPDEFLEEEALRDFKFCAGISPSILELIKIKTEHLEPLEKVCVLIVDEMALKPEANGEVGFEDNGGGGQWLLPLAYYFTEKSCPAASLKDYVSEAVSKLDDIGLDIVGVVTKMRTNLYELSQLLNIIRSNQTFKVGEKDVVFLYDVPQLMNITRNIMMKYTLRFDDKYTSWKFIKQCFKNDSQGAKRTKLTPAHVKPSKNQMTCAKLAIELMSNSVATEMESQISQGKLPESAVGTAECLDKFDKLFDILNSTSKVSMNEYCNAYRGSKHQLRFMGKMVEFFENLRVFDGSNQDCTEQVKFINGWLISIKGMMKMWEILNKKKYPFLLTRNINCESLDKFTWLVRWQLFTLRNPTPSSFLELYSTFFASVYFQQQPNDDARFDIGVYAKKMFERIPPVRHDISGKTRMPNVAGNAKRNRQLGGCSSRQQSQASGNVSVKESGRHLQEFPQAVFSFLQPHHDLKQFVLQVQPPSEDLFAGVPLVRTSFFLSSISLFPSGVFLQSGSWSVSSVSSSVELFSCTTDTNHAYLQRLQPALQLPYPLLSLTHLPLLLLLALSQLLQQDRHLLLVRLLQLLQLLQVHRLRRLVVLLGVSHLLLGLREQDNSLTLVGVQQFLLYVLDLGRPELDVLLDGLALRGLGTLWRRLERVQLLLEGGSILQEAGQVVNKLRPWNGVGIRSARNAAPQSRAALTIILISHYIESRKGKTEQLCVTSKKKRKAYCMVQA</sequence>
<reference evidence="3" key="1">
    <citation type="journal article" date="2023" name="Insect Mol. Biol.">
        <title>Genome sequencing provides insights into the evolution of gene families encoding plant cell wall-degrading enzymes in longhorned beetles.</title>
        <authorList>
            <person name="Shin N.R."/>
            <person name="Okamura Y."/>
            <person name="Kirsch R."/>
            <person name="Pauchet Y."/>
        </authorList>
    </citation>
    <scope>NUCLEOTIDE SEQUENCE</scope>
    <source>
        <strain evidence="3">AMC_N1</strain>
    </source>
</reference>
<dbReference type="Proteomes" id="UP001162162">
    <property type="component" value="Unassembled WGS sequence"/>
</dbReference>
<evidence type="ECO:0000313" key="3">
    <source>
        <dbReference type="EMBL" id="KAJ8941927.1"/>
    </source>
</evidence>
<gene>
    <name evidence="3" type="ORF">NQ318_013260</name>
</gene>
<comment type="caution">
    <text evidence="3">The sequence shown here is derived from an EMBL/GenBank/DDBJ whole genome shotgun (WGS) entry which is preliminary data.</text>
</comment>
<feature type="region of interest" description="Disordered" evidence="1">
    <location>
        <begin position="1"/>
        <end position="26"/>
    </location>
</feature>
<evidence type="ECO:0000313" key="4">
    <source>
        <dbReference type="Proteomes" id="UP001162162"/>
    </source>
</evidence>
<dbReference type="EMBL" id="JAPWTK010000347">
    <property type="protein sequence ID" value="KAJ8941927.1"/>
    <property type="molecule type" value="Genomic_DNA"/>
</dbReference>
<dbReference type="AlphaFoldDB" id="A0AAV8XT86"/>